<dbReference type="Pfam" id="PF07506">
    <property type="entry name" value="RepB"/>
    <property type="match status" value="1"/>
</dbReference>
<dbReference type="SMART" id="SM00470">
    <property type="entry name" value="ParB"/>
    <property type="match status" value="1"/>
</dbReference>
<name>A0A6A8A433_9HYPH</name>
<accession>A0A6A8A433</accession>
<feature type="domain" description="ParB-like N-terminal" evidence="3">
    <location>
        <begin position="71"/>
        <end position="162"/>
    </location>
</feature>
<dbReference type="Proteomes" id="UP000435138">
    <property type="component" value="Unassembled WGS sequence"/>
</dbReference>
<dbReference type="SUPFAM" id="SSF110849">
    <property type="entry name" value="ParB/Sulfiredoxin"/>
    <property type="match status" value="1"/>
</dbReference>
<dbReference type="InterPro" id="IPR017819">
    <property type="entry name" value="Plasmid_partition_RepB"/>
</dbReference>
<proteinExistence type="inferred from homology"/>
<dbReference type="PANTHER" id="PTHR33375">
    <property type="entry name" value="CHROMOSOME-PARTITIONING PROTEIN PARB-RELATED"/>
    <property type="match status" value="1"/>
</dbReference>
<dbReference type="Gene3D" id="3.90.1530.30">
    <property type="match status" value="1"/>
</dbReference>
<organism evidence="4 5">
    <name type="scientific">Endobacterium cereale</name>
    <dbReference type="NCBI Taxonomy" id="2663029"/>
    <lineage>
        <taxon>Bacteria</taxon>
        <taxon>Pseudomonadati</taxon>
        <taxon>Pseudomonadota</taxon>
        <taxon>Alphaproteobacteria</taxon>
        <taxon>Hyphomicrobiales</taxon>
        <taxon>Rhizobiaceae</taxon>
        <taxon>Endobacterium</taxon>
    </lineage>
</organism>
<dbReference type="Pfam" id="PF02195">
    <property type="entry name" value="ParB_N"/>
    <property type="match status" value="1"/>
</dbReference>
<feature type="region of interest" description="Disordered" evidence="2">
    <location>
        <begin position="1"/>
        <end position="34"/>
    </location>
</feature>
<evidence type="ECO:0000313" key="4">
    <source>
        <dbReference type="EMBL" id="MQY46092.1"/>
    </source>
</evidence>
<evidence type="ECO:0000256" key="2">
    <source>
        <dbReference type="SAM" id="MobiDB-lite"/>
    </source>
</evidence>
<evidence type="ECO:0000256" key="1">
    <source>
        <dbReference type="ARBA" id="ARBA00006295"/>
    </source>
</evidence>
<dbReference type="InterPro" id="IPR036086">
    <property type="entry name" value="ParB/Sulfiredoxin_sf"/>
</dbReference>
<evidence type="ECO:0000313" key="5">
    <source>
        <dbReference type="Proteomes" id="UP000435138"/>
    </source>
</evidence>
<dbReference type="GO" id="GO:0007059">
    <property type="term" value="P:chromosome segregation"/>
    <property type="evidence" value="ECO:0007669"/>
    <property type="project" value="TreeGrafter"/>
</dbReference>
<dbReference type="AlphaFoldDB" id="A0A6A8A433"/>
<gene>
    <name evidence="4" type="primary">repB</name>
    <name evidence="4" type="ORF">GAO09_08490</name>
</gene>
<dbReference type="EMBL" id="WIXI01000039">
    <property type="protein sequence ID" value="MQY46092.1"/>
    <property type="molecule type" value="Genomic_DNA"/>
</dbReference>
<dbReference type="InterPro" id="IPR050336">
    <property type="entry name" value="Chromosome_partition/occlusion"/>
</dbReference>
<evidence type="ECO:0000259" key="3">
    <source>
        <dbReference type="SMART" id="SM00470"/>
    </source>
</evidence>
<dbReference type="InterPro" id="IPR003115">
    <property type="entry name" value="ParB_N"/>
</dbReference>
<comment type="similarity">
    <text evidence="1">Belongs to the ParB family.</text>
</comment>
<dbReference type="SUPFAM" id="SSF109709">
    <property type="entry name" value="KorB DNA-binding domain-like"/>
    <property type="match status" value="1"/>
</dbReference>
<comment type="caution">
    <text evidence="4">The sequence shown here is derived from an EMBL/GenBank/DDBJ whole genome shotgun (WGS) entry which is preliminary data.</text>
</comment>
<protein>
    <submittedName>
        <fullName evidence="4">Plasmid partitioning protein RepB</fullName>
    </submittedName>
</protein>
<dbReference type="PANTHER" id="PTHR33375:SF1">
    <property type="entry name" value="CHROMOSOME-PARTITIONING PROTEIN PARB-RELATED"/>
    <property type="match status" value="1"/>
</dbReference>
<dbReference type="InterPro" id="IPR037972">
    <property type="entry name" value="RepB_N"/>
</dbReference>
<dbReference type="NCBIfam" id="TIGR03454">
    <property type="entry name" value="partition_RepB"/>
    <property type="match status" value="1"/>
</dbReference>
<feature type="compositionally biased region" description="Basic and acidic residues" evidence="2">
    <location>
        <begin position="12"/>
        <end position="26"/>
    </location>
</feature>
<reference evidence="4 5" key="1">
    <citation type="submission" date="2019-11" db="EMBL/GenBank/DDBJ databases">
        <title>Genome analysis of Rhizobacterium cereale a novel genus and species isolated from maize roots in North Spain.</title>
        <authorList>
            <person name="Menendez E."/>
            <person name="Flores-Felix J.D."/>
            <person name="Ramirez-Bahena M.-H."/>
            <person name="Igual J.M."/>
            <person name="Garcia-Fraile P."/>
            <person name="Peix A."/>
            <person name="Velazquez E."/>
        </authorList>
    </citation>
    <scope>NUCLEOTIDE SEQUENCE [LARGE SCALE GENOMIC DNA]</scope>
    <source>
        <strain evidence="4 5">RZME27</strain>
    </source>
</reference>
<dbReference type="Gene3D" id="1.10.10.2830">
    <property type="match status" value="1"/>
</dbReference>
<dbReference type="GO" id="GO:0003677">
    <property type="term" value="F:DNA binding"/>
    <property type="evidence" value="ECO:0007669"/>
    <property type="project" value="InterPro"/>
</dbReference>
<dbReference type="InterPro" id="IPR011111">
    <property type="entry name" value="Plasmid_RepB"/>
</dbReference>
<dbReference type="InterPro" id="IPR004437">
    <property type="entry name" value="ParB/RepB/Spo0J"/>
</dbReference>
<keyword evidence="5" id="KW-1185">Reference proteome</keyword>
<sequence>MARKNLLSGLLDETKVTTTEGHEEKPQPALRPTTKGIGALGAVTRSIDELAARADAAREIEERLASGQTVVELSTDLIDTSFVTDRVVMDEEEFRHLVDAIRVRGQDTPILVRPHPSKPGHYQTVFGHRRVRAARELGIPVRAVVKSLEDRDHVIAQGQENSQRSDLSFIERALFAHNLEVGSFGRETIMLALGADKTTVSKMLSAIERFPADILDAVKAARGPGRDRWYALGGALNSVDIAHKARSVLARPEFGLATPEARFEMLEKLVPKESAAAGTTVKSQDTIWESSGSTVRASIKGDGKRVTIALKAPKNSDKAAAFGAYLTENLDRLYAAFEQDQRTSGD</sequence>
<dbReference type="RefSeq" id="WP_153353597.1">
    <property type="nucleotide sequence ID" value="NZ_JAYKOO010000012.1"/>
</dbReference>
<dbReference type="GO" id="GO:0005694">
    <property type="term" value="C:chromosome"/>
    <property type="evidence" value="ECO:0007669"/>
    <property type="project" value="TreeGrafter"/>
</dbReference>
<dbReference type="NCBIfam" id="TIGR00180">
    <property type="entry name" value="parB_part"/>
    <property type="match status" value="1"/>
</dbReference>
<dbReference type="CDD" id="cd16405">
    <property type="entry name" value="RepB_like_N"/>
    <property type="match status" value="1"/>
</dbReference>